<evidence type="ECO:0000256" key="1">
    <source>
        <dbReference type="ARBA" id="ARBA00010923"/>
    </source>
</evidence>
<keyword evidence="5" id="KW-0540">Nuclease</keyword>
<dbReference type="EMBL" id="CP113499">
    <property type="protein sequence ID" value="WFQ95501.1"/>
    <property type="molecule type" value="Genomic_DNA"/>
</dbReference>
<evidence type="ECO:0000256" key="3">
    <source>
        <dbReference type="ARBA" id="ARBA00023125"/>
    </source>
</evidence>
<dbReference type="PANTHER" id="PTHR30408:SF12">
    <property type="entry name" value="TYPE I RESTRICTION ENZYME MJAVIII SPECIFICITY SUBUNIT"/>
    <property type="match status" value="1"/>
</dbReference>
<proteinExistence type="inferred from homology"/>
<dbReference type="SUPFAM" id="SSF116734">
    <property type="entry name" value="DNA methylase specificity domain"/>
    <property type="match status" value="2"/>
</dbReference>
<keyword evidence="2" id="KW-0680">Restriction system</keyword>
<dbReference type="AlphaFoldDB" id="A0AAQ3DQL2"/>
<dbReference type="Proteomes" id="UP001178740">
    <property type="component" value="Chromosome"/>
</dbReference>
<dbReference type="InterPro" id="IPR000055">
    <property type="entry name" value="Restrct_endonuc_typeI_TRD"/>
</dbReference>
<evidence type="ECO:0000313" key="6">
    <source>
        <dbReference type="Proteomes" id="UP001178740"/>
    </source>
</evidence>
<dbReference type="Gene3D" id="1.10.287.1120">
    <property type="entry name" value="Bipartite methylase S protein"/>
    <property type="match status" value="1"/>
</dbReference>
<sequence>MSEKSLVPKIRFKGFTNAWEQWKAKNLFIPFREKNILNNNLISYSVSNRDGFINQREYFDDGGKAVYASKKNSLIIDFNTFAYNPSRINVGSLCLYKNKEKGLVSPIYEVFKLRNDQNPDFFYLWFKTGIFKKIIANNSNKSVRDTLNLKQFEDQLIITPILSEQNTISSLFSVLDSLITLHQRKYLALKNFKNTLLEKMFCDEKSKFPRIRFKGFTNAWEQEKLGDLTLLNRFPQISAEKLSELNQYKGDVSLLPSSNNNNWRCSYNEKISHLINYAEVITLGRARNPNPKYAKGLFISSQNHIIESKKNDILLNKFLYFFINKVGRKFYSFENTYPMFTKIDFLNTEFLFPSVKEQEKILKVLNNLDSLITLHQRKLELLKSIKNTLLKKMFI</sequence>
<dbReference type="InterPro" id="IPR052021">
    <property type="entry name" value="Type-I_RS_S_subunit"/>
</dbReference>
<feature type="domain" description="Type I restriction modification DNA specificity" evidence="4">
    <location>
        <begin position="26"/>
        <end position="190"/>
    </location>
</feature>
<protein>
    <submittedName>
        <fullName evidence="5">Restriction endonuclease subunit S</fullName>
    </submittedName>
</protein>
<dbReference type="GO" id="GO:0004519">
    <property type="term" value="F:endonuclease activity"/>
    <property type="evidence" value="ECO:0007669"/>
    <property type="project" value="UniProtKB-KW"/>
</dbReference>
<keyword evidence="3" id="KW-0238">DNA-binding</keyword>
<evidence type="ECO:0000259" key="4">
    <source>
        <dbReference type="Pfam" id="PF01420"/>
    </source>
</evidence>
<dbReference type="PANTHER" id="PTHR30408">
    <property type="entry name" value="TYPE-1 RESTRICTION ENZYME ECOKI SPECIFICITY PROTEIN"/>
    <property type="match status" value="1"/>
</dbReference>
<feature type="domain" description="Type I restriction modification DNA specificity" evidence="4">
    <location>
        <begin position="220"/>
        <end position="383"/>
    </location>
</feature>
<name>A0AAQ3DQL2_9MOLU</name>
<dbReference type="InterPro" id="IPR044946">
    <property type="entry name" value="Restrct_endonuc_typeI_TRD_sf"/>
</dbReference>
<dbReference type="Gene3D" id="3.90.220.20">
    <property type="entry name" value="DNA methylase specificity domains"/>
    <property type="match status" value="2"/>
</dbReference>
<dbReference type="Pfam" id="PF01420">
    <property type="entry name" value="Methylase_S"/>
    <property type="match status" value="2"/>
</dbReference>
<evidence type="ECO:0000256" key="2">
    <source>
        <dbReference type="ARBA" id="ARBA00022747"/>
    </source>
</evidence>
<organism evidence="5 6">
    <name type="scientific">Mycoplasma feriruminatoris</name>
    <dbReference type="NCBI Taxonomy" id="1179777"/>
    <lineage>
        <taxon>Bacteria</taxon>
        <taxon>Bacillati</taxon>
        <taxon>Mycoplasmatota</taxon>
        <taxon>Mollicutes</taxon>
        <taxon>Mycoplasmataceae</taxon>
        <taxon>Mycoplasma</taxon>
    </lineage>
</organism>
<reference evidence="5" key="1">
    <citation type="submission" date="2022-11" db="EMBL/GenBank/DDBJ databases">
        <title>Comparative genomic analysis of Mycoplasma feriruminatoris and the Mycoplasma mycoides cluster.</title>
        <authorList>
            <person name="Baby V."/>
            <person name="Ambroset C."/>
            <person name="Gaurivaud P."/>
            <person name="Boury C."/>
            <person name="Guichoux E."/>
            <person name="Lartigue C."/>
            <person name="Tardy F."/>
            <person name="Sirand-Pugnet P."/>
        </authorList>
    </citation>
    <scope>NUCLEOTIDE SEQUENCE</scope>
    <source>
        <strain evidence="5">L15407</strain>
    </source>
</reference>
<accession>A0AAQ3DQL2</accession>
<dbReference type="GO" id="GO:0003677">
    <property type="term" value="F:DNA binding"/>
    <property type="evidence" value="ECO:0007669"/>
    <property type="project" value="UniProtKB-KW"/>
</dbReference>
<keyword evidence="5" id="KW-0378">Hydrolase</keyword>
<comment type="similarity">
    <text evidence="1">Belongs to the type-I restriction system S methylase family.</text>
</comment>
<dbReference type="GO" id="GO:0009307">
    <property type="term" value="P:DNA restriction-modification system"/>
    <property type="evidence" value="ECO:0007669"/>
    <property type="project" value="UniProtKB-KW"/>
</dbReference>
<gene>
    <name evidence="5" type="ORF">MFERI15407_00762</name>
</gene>
<keyword evidence="5" id="KW-0255">Endonuclease</keyword>
<dbReference type="RefSeq" id="WP_278300289.1">
    <property type="nucleotide sequence ID" value="NZ_CP113499.1"/>
</dbReference>
<evidence type="ECO:0000313" key="5">
    <source>
        <dbReference type="EMBL" id="WFQ95501.1"/>
    </source>
</evidence>
<dbReference type="REBASE" id="711244">
    <property type="entry name" value="S1.Mfe15407ORF763P"/>
</dbReference>